<dbReference type="Proteomes" id="UP001275084">
    <property type="component" value="Unassembled WGS sequence"/>
</dbReference>
<reference evidence="2" key="1">
    <citation type="journal article" date="2023" name="Mol. Phylogenet. Evol.">
        <title>Genome-scale phylogeny and comparative genomics of the fungal order Sordariales.</title>
        <authorList>
            <person name="Hensen N."/>
            <person name="Bonometti L."/>
            <person name="Westerberg I."/>
            <person name="Brannstrom I.O."/>
            <person name="Guillou S."/>
            <person name="Cros-Aarteil S."/>
            <person name="Calhoun S."/>
            <person name="Haridas S."/>
            <person name="Kuo A."/>
            <person name="Mondo S."/>
            <person name="Pangilinan J."/>
            <person name="Riley R."/>
            <person name="LaButti K."/>
            <person name="Andreopoulos B."/>
            <person name="Lipzen A."/>
            <person name="Chen C."/>
            <person name="Yan M."/>
            <person name="Daum C."/>
            <person name="Ng V."/>
            <person name="Clum A."/>
            <person name="Steindorff A."/>
            <person name="Ohm R.A."/>
            <person name="Martin F."/>
            <person name="Silar P."/>
            <person name="Natvig D.O."/>
            <person name="Lalanne C."/>
            <person name="Gautier V."/>
            <person name="Ament-Velasquez S.L."/>
            <person name="Kruys A."/>
            <person name="Hutchinson M.I."/>
            <person name="Powell A.J."/>
            <person name="Barry K."/>
            <person name="Miller A.N."/>
            <person name="Grigoriev I.V."/>
            <person name="Debuchy R."/>
            <person name="Gladieux P."/>
            <person name="Hiltunen Thoren M."/>
            <person name="Johannesson H."/>
        </authorList>
    </citation>
    <scope>NUCLEOTIDE SEQUENCE</scope>
    <source>
        <strain evidence="2">CBS 955.72</strain>
    </source>
</reference>
<reference evidence="2" key="2">
    <citation type="submission" date="2023-06" db="EMBL/GenBank/DDBJ databases">
        <authorList>
            <consortium name="Lawrence Berkeley National Laboratory"/>
            <person name="Haridas S."/>
            <person name="Hensen N."/>
            <person name="Bonometti L."/>
            <person name="Westerberg I."/>
            <person name="Brannstrom I.O."/>
            <person name="Guillou S."/>
            <person name="Cros-Aarteil S."/>
            <person name="Calhoun S."/>
            <person name="Kuo A."/>
            <person name="Mondo S."/>
            <person name="Pangilinan J."/>
            <person name="Riley R."/>
            <person name="Labutti K."/>
            <person name="Andreopoulos B."/>
            <person name="Lipzen A."/>
            <person name="Chen C."/>
            <person name="Yanf M."/>
            <person name="Daum C."/>
            <person name="Ng V."/>
            <person name="Clum A."/>
            <person name="Steindorff A."/>
            <person name="Ohm R."/>
            <person name="Martin F."/>
            <person name="Silar P."/>
            <person name="Natvig D."/>
            <person name="Lalanne C."/>
            <person name="Gautier V."/>
            <person name="Ament-Velasquez S.L."/>
            <person name="Kruys A."/>
            <person name="Hutchinson M.I."/>
            <person name="Powell A.J."/>
            <person name="Barry K."/>
            <person name="Miller A.N."/>
            <person name="Grigoriev I.V."/>
            <person name="Debuchy R."/>
            <person name="Gladieux P."/>
            <person name="Thoren M.H."/>
            <person name="Johannesson H."/>
        </authorList>
    </citation>
    <scope>NUCLEOTIDE SEQUENCE</scope>
    <source>
        <strain evidence="2">CBS 955.72</strain>
    </source>
</reference>
<evidence type="ECO:0000256" key="1">
    <source>
        <dbReference type="SAM" id="MobiDB-lite"/>
    </source>
</evidence>
<dbReference type="EMBL" id="JAUIQD010000001">
    <property type="protein sequence ID" value="KAK3364304.1"/>
    <property type="molecule type" value="Genomic_DNA"/>
</dbReference>
<proteinExistence type="predicted"/>
<protein>
    <submittedName>
        <fullName evidence="2">Uncharacterized protein</fullName>
    </submittedName>
</protein>
<evidence type="ECO:0000313" key="2">
    <source>
        <dbReference type="EMBL" id="KAK3364304.1"/>
    </source>
</evidence>
<gene>
    <name evidence="2" type="ORF">B0T25DRAFT_563327</name>
</gene>
<keyword evidence="3" id="KW-1185">Reference proteome</keyword>
<organism evidence="2 3">
    <name type="scientific">Lasiosphaeria hispida</name>
    <dbReference type="NCBI Taxonomy" id="260671"/>
    <lineage>
        <taxon>Eukaryota</taxon>
        <taxon>Fungi</taxon>
        <taxon>Dikarya</taxon>
        <taxon>Ascomycota</taxon>
        <taxon>Pezizomycotina</taxon>
        <taxon>Sordariomycetes</taxon>
        <taxon>Sordariomycetidae</taxon>
        <taxon>Sordariales</taxon>
        <taxon>Lasiosphaeriaceae</taxon>
        <taxon>Lasiosphaeria</taxon>
    </lineage>
</organism>
<dbReference type="AlphaFoldDB" id="A0AAJ0HXC2"/>
<feature type="region of interest" description="Disordered" evidence="1">
    <location>
        <begin position="44"/>
        <end position="64"/>
    </location>
</feature>
<sequence>MAEHCLLISWGKAARNWSSDPDSAVLPPDDLFGILETIPRNSRPMLERDFKNGADRGRNDKRKNPIARIRPIPIFIQGHGAQEPDPAYFPKYADQFYGLRKPQKERNY</sequence>
<comment type="caution">
    <text evidence="2">The sequence shown here is derived from an EMBL/GenBank/DDBJ whole genome shotgun (WGS) entry which is preliminary data.</text>
</comment>
<evidence type="ECO:0000313" key="3">
    <source>
        <dbReference type="Proteomes" id="UP001275084"/>
    </source>
</evidence>
<name>A0AAJ0HXC2_9PEZI</name>
<feature type="compositionally biased region" description="Basic and acidic residues" evidence="1">
    <location>
        <begin position="45"/>
        <end position="58"/>
    </location>
</feature>
<accession>A0AAJ0HXC2</accession>